<accession>A7NIB4</accession>
<evidence type="ECO:0000313" key="9">
    <source>
        <dbReference type="Proteomes" id="UP000000263"/>
    </source>
</evidence>
<dbReference type="PANTHER" id="PTHR39083">
    <property type="entry name" value="CYCLIC DI-GMP-BINDING PROTEIN"/>
    <property type="match status" value="1"/>
</dbReference>
<evidence type="ECO:0000256" key="1">
    <source>
        <dbReference type="ARBA" id="ARBA00004162"/>
    </source>
</evidence>
<evidence type="ECO:0008006" key="10">
    <source>
        <dbReference type="Google" id="ProtNLM"/>
    </source>
</evidence>
<feature type="chain" id="PRO_5002711490" description="Cyclic di-GMP-binding protein" evidence="7">
    <location>
        <begin position="38"/>
        <end position="713"/>
    </location>
</feature>
<evidence type="ECO:0000256" key="5">
    <source>
        <dbReference type="ARBA" id="ARBA00023136"/>
    </source>
</evidence>
<gene>
    <name evidence="8" type="ordered locus">Rcas_1115</name>
</gene>
<dbReference type="Proteomes" id="UP000000263">
    <property type="component" value="Chromosome"/>
</dbReference>
<name>A7NIB4_ROSCS</name>
<dbReference type="PANTHER" id="PTHR39083:SF1">
    <property type="entry name" value="CYCLIC DI-GMP-BINDING PROTEIN"/>
    <property type="match status" value="1"/>
</dbReference>
<evidence type="ECO:0000256" key="4">
    <source>
        <dbReference type="ARBA" id="ARBA00022989"/>
    </source>
</evidence>
<dbReference type="InterPro" id="IPR018513">
    <property type="entry name" value="Cell_synthase_bac"/>
</dbReference>
<feature type="signal peptide" evidence="7">
    <location>
        <begin position="1"/>
        <end position="37"/>
    </location>
</feature>
<evidence type="ECO:0000256" key="6">
    <source>
        <dbReference type="SAM" id="Phobius"/>
    </source>
</evidence>
<dbReference type="GO" id="GO:0006011">
    <property type="term" value="P:UDP-alpha-D-glucose metabolic process"/>
    <property type="evidence" value="ECO:0007669"/>
    <property type="project" value="InterPro"/>
</dbReference>
<dbReference type="KEGG" id="rca:Rcas_1115"/>
<keyword evidence="7" id="KW-0732">Signal</keyword>
<keyword evidence="3 6" id="KW-0812">Transmembrane</keyword>
<dbReference type="OrthoDB" id="9806702at2"/>
<keyword evidence="2" id="KW-1003">Cell membrane</keyword>
<keyword evidence="4 6" id="KW-1133">Transmembrane helix</keyword>
<dbReference type="eggNOG" id="ENOG503373S">
    <property type="taxonomic scope" value="Bacteria"/>
</dbReference>
<dbReference type="HOGENOM" id="CLU_400480_0_0_0"/>
<dbReference type="EMBL" id="CP000804">
    <property type="protein sequence ID" value="ABU57214.1"/>
    <property type="molecule type" value="Genomic_DNA"/>
</dbReference>
<dbReference type="AlphaFoldDB" id="A7NIB4"/>
<dbReference type="GO" id="GO:0005886">
    <property type="term" value="C:plasma membrane"/>
    <property type="evidence" value="ECO:0007669"/>
    <property type="project" value="UniProtKB-SubCell"/>
</dbReference>
<evidence type="ECO:0000313" key="8">
    <source>
        <dbReference type="EMBL" id="ABU57214.1"/>
    </source>
</evidence>
<evidence type="ECO:0000256" key="3">
    <source>
        <dbReference type="ARBA" id="ARBA00022692"/>
    </source>
</evidence>
<dbReference type="STRING" id="383372.Rcas_1115"/>
<comment type="subcellular location">
    <subcellularLocation>
        <location evidence="1">Cell membrane</location>
        <topology evidence="1">Single-pass membrane protein</topology>
    </subcellularLocation>
</comment>
<organism evidence="8 9">
    <name type="scientific">Roseiflexus castenholzii (strain DSM 13941 / HLO8)</name>
    <dbReference type="NCBI Taxonomy" id="383372"/>
    <lineage>
        <taxon>Bacteria</taxon>
        <taxon>Bacillati</taxon>
        <taxon>Chloroflexota</taxon>
        <taxon>Chloroflexia</taxon>
        <taxon>Chloroflexales</taxon>
        <taxon>Roseiflexineae</taxon>
        <taxon>Roseiflexaceae</taxon>
        <taxon>Roseiflexus</taxon>
    </lineage>
</organism>
<sequence length="713" mass="76490">MHTFRRCQAHTLLSMARMLLILSVLVFTVAPSTPIAAAQAQTDADTYRFADLGYGDRTARTMYGNLDYFFPVPAGEEPLEGARLDLVYSHSPLLDSERSTMTIVVNGLSVQSVRLTSDTRARATLTVPLPLSVFGGDGFFVQVRFHMRLTRDECEETRNPALWATIHGDSRLTLPTQSISAYRLDQFNWLFAPPPDHRPPLALVIPAEPSPEELEAAGLVAFQLGRRAAAIRAEPRLEVFTTPPDRAGVIVGSAPALAAMLPWGVVDWDGRAVTMAGIPISTDHGVLALAESSVPRLLVSGATPSAVRLAAQTLNDPDRRTLLDGAYVAVTDAPVAAPSSLPWANGAASFAQLGVSSRTVIGPGEHRIDLAFTRPAGWQLHDGSVLTLDVEATPAVRQETSWIAASVNGIDLGAQPLKLTEPNPHRYTFALPADLLTATLDGRAVRYLDLTVRLFLDPPETGCVVVDGDSLRATLLPTSAWRLPHSVSSAFDLGRFPAPLLSVDTSLPLIIVLPQQPAAAERAVALQLLAALGRWADADGLPPPRLVTVDQVNERSGRHLILIGGAERNTLSAEAIARQPDRFAARQTVVYRPNETAQGRLVLGPSPWQRDAGVLIIDGATPDDLAIGVTALERRETLERLRGPVALIRQDAPPQTGPAAAAPPSSLTPQIETSLLERLAGWQIAGAVLLGAFLSALVILLTIQVRGRTRRRG</sequence>
<keyword evidence="5 6" id="KW-0472">Membrane</keyword>
<dbReference type="Pfam" id="PF03170">
    <property type="entry name" value="BcsB"/>
    <property type="match status" value="1"/>
</dbReference>
<feature type="transmembrane region" description="Helical" evidence="6">
    <location>
        <begin position="680"/>
        <end position="703"/>
    </location>
</feature>
<protein>
    <recommendedName>
        <fullName evidence="10">Cyclic di-GMP-binding protein</fullName>
    </recommendedName>
</protein>
<dbReference type="Gene3D" id="2.60.120.260">
    <property type="entry name" value="Galactose-binding domain-like"/>
    <property type="match status" value="2"/>
</dbReference>
<evidence type="ECO:0000256" key="7">
    <source>
        <dbReference type="SAM" id="SignalP"/>
    </source>
</evidence>
<proteinExistence type="predicted"/>
<evidence type="ECO:0000256" key="2">
    <source>
        <dbReference type="ARBA" id="ARBA00022475"/>
    </source>
</evidence>
<keyword evidence="9" id="KW-1185">Reference proteome</keyword>
<reference evidence="8 9" key="1">
    <citation type="submission" date="2007-08" db="EMBL/GenBank/DDBJ databases">
        <title>Complete sequence of Roseiflexus castenholzii DSM 13941.</title>
        <authorList>
            <consortium name="US DOE Joint Genome Institute"/>
            <person name="Copeland A."/>
            <person name="Lucas S."/>
            <person name="Lapidus A."/>
            <person name="Barry K."/>
            <person name="Glavina del Rio T."/>
            <person name="Dalin E."/>
            <person name="Tice H."/>
            <person name="Pitluck S."/>
            <person name="Thompson L.S."/>
            <person name="Brettin T."/>
            <person name="Bruce D."/>
            <person name="Detter J.C."/>
            <person name="Han C."/>
            <person name="Tapia R."/>
            <person name="Schmutz J."/>
            <person name="Larimer F."/>
            <person name="Land M."/>
            <person name="Hauser L."/>
            <person name="Kyrpides N."/>
            <person name="Mikhailova N."/>
            <person name="Bryant D.A."/>
            <person name="Hanada S."/>
            <person name="Tsukatani Y."/>
            <person name="Richardson P."/>
        </authorList>
    </citation>
    <scope>NUCLEOTIDE SEQUENCE [LARGE SCALE GENOMIC DNA]</scope>
    <source>
        <strain evidence="9">DSM 13941 / HLO8</strain>
    </source>
</reference>